<dbReference type="PANTHER" id="PTHR43540">
    <property type="entry name" value="PEROXYUREIDOACRYLATE/UREIDOACRYLATE AMIDOHYDROLASE-RELATED"/>
    <property type="match status" value="1"/>
</dbReference>
<dbReference type="GO" id="GO:0016787">
    <property type="term" value="F:hydrolase activity"/>
    <property type="evidence" value="ECO:0007669"/>
    <property type="project" value="UniProtKB-KW"/>
</dbReference>
<dbReference type="EMBL" id="JBHSXX010000001">
    <property type="protein sequence ID" value="MFC6865609.1"/>
    <property type="molecule type" value="Genomic_DNA"/>
</dbReference>
<dbReference type="RefSeq" id="WP_345392015.1">
    <property type="nucleotide sequence ID" value="NZ_BAABLA010000007.1"/>
</dbReference>
<gene>
    <name evidence="3" type="ORF">ACFQGD_00450</name>
</gene>
<dbReference type="InterPro" id="IPR036380">
    <property type="entry name" value="Isochorismatase-like_sf"/>
</dbReference>
<evidence type="ECO:0000313" key="4">
    <source>
        <dbReference type="Proteomes" id="UP001596337"/>
    </source>
</evidence>
<dbReference type="PANTHER" id="PTHR43540:SF1">
    <property type="entry name" value="ISOCHORISMATASE HYDROLASE"/>
    <property type="match status" value="1"/>
</dbReference>
<dbReference type="InterPro" id="IPR050272">
    <property type="entry name" value="Isochorismatase-like_hydrls"/>
</dbReference>
<proteinExistence type="predicted"/>
<keyword evidence="1 3" id="KW-0378">Hydrolase</keyword>
<evidence type="ECO:0000259" key="2">
    <source>
        <dbReference type="Pfam" id="PF00857"/>
    </source>
</evidence>
<reference evidence="4" key="1">
    <citation type="journal article" date="2019" name="Int. J. Syst. Evol. Microbiol.">
        <title>The Global Catalogue of Microorganisms (GCM) 10K type strain sequencing project: providing services to taxonomists for standard genome sequencing and annotation.</title>
        <authorList>
            <consortium name="The Broad Institute Genomics Platform"/>
            <consortium name="The Broad Institute Genome Sequencing Center for Infectious Disease"/>
            <person name="Wu L."/>
            <person name="Ma J."/>
        </authorList>
    </citation>
    <scope>NUCLEOTIDE SEQUENCE [LARGE SCALE GENOMIC DNA]</scope>
    <source>
        <strain evidence="4">KCTC 32255</strain>
    </source>
</reference>
<feature type="domain" description="Isochorismatase-like" evidence="2">
    <location>
        <begin position="4"/>
        <end position="146"/>
    </location>
</feature>
<organism evidence="3 4">
    <name type="scientific">Haloechinothrix salitolerans</name>
    <dbReference type="NCBI Taxonomy" id="926830"/>
    <lineage>
        <taxon>Bacteria</taxon>
        <taxon>Bacillati</taxon>
        <taxon>Actinomycetota</taxon>
        <taxon>Actinomycetes</taxon>
        <taxon>Pseudonocardiales</taxon>
        <taxon>Pseudonocardiaceae</taxon>
        <taxon>Haloechinothrix</taxon>
    </lineage>
</organism>
<evidence type="ECO:0000256" key="1">
    <source>
        <dbReference type="ARBA" id="ARBA00022801"/>
    </source>
</evidence>
<dbReference type="EC" id="3.-.-.-" evidence="3"/>
<evidence type="ECO:0000313" key="3">
    <source>
        <dbReference type="EMBL" id="MFC6865609.1"/>
    </source>
</evidence>
<dbReference type="CDD" id="cd01014">
    <property type="entry name" value="nicotinamidase_related"/>
    <property type="match status" value="1"/>
</dbReference>
<comment type="caution">
    <text evidence="3">The sequence shown here is derived from an EMBL/GenBank/DDBJ whole genome shotgun (WGS) entry which is preliminary data.</text>
</comment>
<dbReference type="Proteomes" id="UP001596337">
    <property type="component" value="Unassembled WGS sequence"/>
</dbReference>
<dbReference type="SUPFAM" id="SSF52499">
    <property type="entry name" value="Isochorismatase-like hydrolases"/>
    <property type="match status" value="1"/>
</dbReference>
<name>A0ABW2BSZ5_9PSEU</name>
<accession>A0ABW2BSZ5</accession>
<dbReference type="Pfam" id="PF00857">
    <property type="entry name" value="Isochorismatase"/>
    <property type="match status" value="1"/>
</dbReference>
<protein>
    <submittedName>
        <fullName evidence="3">Cysteine hydrolase family protein</fullName>
        <ecNumber evidence="3">3.-.-.-</ecNumber>
    </submittedName>
</protein>
<sequence length="196" mass="20584">MEPALIVIDAQRAFDDGGMPRHNNPAVWSNIAALLDAWQQANRPIVLVRHDSREPGSPLAPGAPGNAFVAELANVEPDLLVTKHVNSAFHGTVDLHGWLAALDIGQIVLCGLTTNHCVETTARVGGNLGYDVVVAIDATGAFAGTDPDGRVVSADELTRATVTNLHSGGFASISSTSEAIRRSAPSQPLFGRLLRP</sequence>
<keyword evidence="4" id="KW-1185">Reference proteome</keyword>
<dbReference type="InterPro" id="IPR000868">
    <property type="entry name" value="Isochorismatase-like_dom"/>
</dbReference>
<dbReference type="Gene3D" id="3.40.50.850">
    <property type="entry name" value="Isochorismatase-like"/>
    <property type="match status" value="1"/>
</dbReference>